<accession>A0A7Y6IPB7</accession>
<organism evidence="3 4">
    <name type="scientific">Nonomuraea rhodomycinica</name>
    <dbReference type="NCBI Taxonomy" id="1712872"/>
    <lineage>
        <taxon>Bacteria</taxon>
        <taxon>Bacillati</taxon>
        <taxon>Actinomycetota</taxon>
        <taxon>Actinomycetes</taxon>
        <taxon>Streptosporangiales</taxon>
        <taxon>Streptosporangiaceae</taxon>
        <taxon>Nonomuraea</taxon>
    </lineage>
</organism>
<dbReference type="InterPro" id="IPR035992">
    <property type="entry name" value="Ricin_B-like_lectins"/>
</dbReference>
<proteinExistence type="predicted"/>
<dbReference type="Gene3D" id="2.80.10.50">
    <property type="match status" value="1"/>
</dbReference>
<feature type="chain" id="PRO_5038885564" evidence="1">
    <location>
        <begin position="32"/>
        <end position="181"/>
    </location>
</feature>
<dbReference type="GO" id="GO:0030246">
    <property type="term" value="F:carbohydrate binding"/>
    <property type="evidence" value="ECO:0007669"/>
    <property type="project" value="UniProtKB-KW"/>
</dbReference>
<dbReference type="Proteomes" id="UP000546126">
    <property type="component" value="Unassembled WGS sequence"/>
</dbReference>
<dbReference type="Pfam" id="PF00652">
    <property type="entry name" value="Ricin_B_lectin"/>
    <property type="match status" value="1"/>
</dbReference>
<dbReference type="RefSeq" id="WP_175599979.1">
    <property type="nucleotide sequence ID" value="NZ_JABWGO010000001.1"/>
</dbReference>
<feature type="signal peptide" evidence="1">
    <location>
        <begin position="1"/>
        <end position="31"/>
    </location>
</feature>
<keyword evidence="1" id="KW-0732">Signal</keyword>
<dbReference type="SUPFAM" id="SSF50370">
    <property type="entry name" value="Ricin B-like lectins"/>
    <property type="match status" value="1"/>
</dbReference>
<dbReference type="InterPro" id="IPR000772">
    <property type="entry name" value="Ricin_B_lectin"/>
</dbReference>
<feature type="domain" description="Ricin B lectin" evidence="2">
    <location>
        <begin position="64"/>
        <end position="180"/>
    </location>
</feature>
<evidence type="ECO:0000313" key="3">
    <source>
        <dbReference type="EMBL" id="NUW40629.1"/>
    </source>
</evidence>
<gene>
    <name evidence="3" type="ORF">HT134_10820</name>
</gene>
<protein>
    <submittedName>
        <fullName evidence="3">Ricin-type beta-trefoil lectin domain protein</fullName>
    </submittedName>
</protein>
<dbReference type="CDD" id="cd23415">
    <property type="entry name" value="beta-trefoil_Ricin_AH"/>
    <property type="match status" value="1"/>
</dbReference>
<evidence type="ECO:0000259" key="2">
    <source>
        <dbReference type="Pfam" id="PF00652"/>
    </source>
</evidence>
<dbReference type="AlphaFoldDB" id="A0A7Y6IPB7"/>
<comment type="caution">
    <text evidence="3">The sequence shown here is derived from an EMBL/GenBank/DDBJ whole genome shotgun (WGS) entry which is preliminary data.</text>
</comment>
<dbReference type="EMBL" id="JABWGO010000001">
    <property type="protein sequence ID" value="NUW40629.1"/>
    <property type="molecule type" value="Genomic_DNA"/>
</dbReference>
<dbReference type="PROSITE" id="PS50231">
    <property type="entry name" value="RICIN_B_LECTIN"/>
    <property type="match status" value="1"/>
</dbReference>
<name>A0A7Y6IPB7_9ACTN</name>
<evidence type="ECO:0000256" key="1">
    <source>
        <dbReference type="SAM" id="SignalP"/>
    </source>
</evidence>
<reference evidence="3 4" key="1">
    <citation type="submission" date="2020-06" db="EMBL/GenBank/DDBJ databases">
        <authorList>
            <person name="Chanama M."/>
        </authorList>
    </citation>
    <scope>NUCLEOTIDE SEQUENCE [LARGE SCALE GENOMIC DNA]</scope>
    <source>
        <strain evidence="3 4">TBRC6557</strain>
    </source>
</reference>
<keyword evidence="4" id="KW-1185">Reference proteome</keyword>
<keyword evidence="3" id="KW-0430">Lectin</keyword>
<evidence type="ECO:0000313" key="4">
    <source>
        <dbReference type="Proteomes" id="UP000546126"/>
    </source>
</evidence>
<sequence length="181" mass="19256">MRDRIRTTLMSLAVMATAAAGTGLAPTPTSAAVAAPVTLTPAAQATLADSGFTMEPANVGAQAAGYVRNKATNRCLEQGFGGAVGHVFTSPCNYGPAQTWTWVGGGNYRSLVNSWSQECLDGTSATGSVYTLACNGGDYQKWRLFDTGHIIQWESDQALDSNWEGSVYLSPINQGDYQKWY</sequence>